<gene>
    <name evidence="2" type="ORF">OCBIM_22034914mg</name>
</gene>
<reference evidence="2" key="1">
    <citation type="submission" date="2015-07" db="EMBL/GenBank/DDBJ databases">
        <title>MeaNS - Measles Nucleotide Surveillance Program.</title>
        <authorList>
            <person name="Tran T."/>
            <person name="Druce J."/>
        </authorList>
    </citation>
    <scope>NUCLEOTIDE SEQUENCE</scope>
    <source>
        <strain evidence="2">UCB-OBI-ISO-001</strain>
        <tissue evidence="2">Gonad</tissue>
    </source>
</reference>
<evidence type="ECO:0000313" key="2">
    <source>
        <dbReference type="EMBL" id="KOG00770.1"/>
    </source>
</evidence>
<name>A0A0L8IH22_OCTBM</name>
<proteinExistence type="predicted"/>
<accession>A0A0L8IH22</accession>
<dbReference type="EMBL" id="KQ415742">
    <property type="protein sequence ID" value="KOG00770.1"/>
    <property type="molecule type" value="Genomic_DNA"/>
</dbReference>
<evidence type="ECO:0000256" key="1">
    <source>
        <dbReference type="SAM" id="MobiDB-lite"/>
    </source>
</evidence>
<organism evidence="2">
    <name type="scientific">Octopus bimaculoides</name>
    <name type="common">California two-spotted octopus</name>
    <dbReference type="NCBI Taxonomy" id="37653"/>
    <lineage>
        <taxon>Eukaryota</taxon>
        <taxon>Metazoa</taxon>
        <taxon>Spiralia</taxon>
        <taxon>Lophotrochozoa</taxon>
        <taxon>Mollusca</taxon>
        <taxon>Cephalopoda</taxon>
        <taxon>Coleoidea</taxon>
        <taxon>Octopodiformes</taxon>
        <taxon>Octopoda</taxon>
        <taxon>Incirrata</taxon>
        <taxon>Octopodidae</taxon>
        <taxon>Octopus</taxon>
    </lineage>
</organism>
<dbReference type="AlphaFoldDB" id="A0A0L8IH22"/>
<sequence length="76" mass="9063">MCKHISTYIQTQKRINSRNIHISTRTHATKDICIKQTRVRKLNSNQNIPKQSQRQQHHQQPQRHTNLCSNQSKYIS</sequence>
<feature type="region of interest" description="Disordered" evidence="1">
    <location>
        <begin position="34"/>
        <end position="76"/>
    </location>
</feature>
<feature type="compositionally biased region" description="Polar residues" evidence="1">
    <location>
        <begin position="65"/>
        <end position="76"/>
    </location>
</feature>
<protein>
    <submittedName>
        <fullName evidence="2">Uncharacterized protein</fullName>
    </submittedName>
</protein>